<proteinExistence type="predicted"/>
<dbReference type="Proteomes" id="UP000664628">
    <property type="component" value="Unassembled WGS sequence"/>
</dbReference>
<sequence>MSYSISKTFRHRAFCFFGLLSLATTPLFAQKSDTVAIRTSVNQRGLVIGLNAGLNQLYGDLSSANVRPTVGLLIAYPLGHVVSLNLLGDLGTLSAQQASFYNSIAKVWYAQAAFGGSVNLTNLFRSKSQRTTSSAQNSLSVYLAAGLISFNATAYSLTTDQVQRYTNGAGSHRTKSDNITAVGSAGVTTTHEIVIPIGLRYNRQLSKAVTLYGDLRYNFFSTDKLDATVDNDNTTLSTPNGGYIYGKLNDNNSRDSWASLSVGLAYQVGRNRRQ</sequence>
<dbReference type="RefSeq" id="WP_207328164.1">
    <property type="nucleotide sequence ID" value="NZ_JAFMYW010000002.1"/>
</dbReference>
<evidence type="ECO:0000256" key="1">
    <source>
        <dbReference type="SAM" id="SignalP"/>
    </source>
</evidence>
<comment type="caution">
    <text evidence="2">The sequence shown here is derived from an EMBL/GenBank/DDBJ whole genome shotgun (WGS) entry which is preliminary data.</text>
</comment>
<name>A0ABS3JDX5_9BACT</name>
<feature type="chain" id="PRO_5046424869" description="Outer membrane protein beta-barrel domain-containing protein" evidence="1">
    <location>
        <begin position="30"/>
        <end position="274"/>
    </location>
</feature>
<evidence type="ECO:0000313" key="3">
    <source>
        <dbReference type="Proteomes" id="UP000664628"/>
    </source>
</evidence>
<organism evidence="2 3">
    <name type="scientific">Fibrella forsythiae</name>
    <dbReference type="NCBI Taxonomy" id="2817061"/>
    <lineage>
        <taxon>Bacteria</taxon>
        <taxon>Pseudomonadati</taxon>
        <taxon>Bacteroidota</taxon>
        <taxon>Cytophagia</taxon>
        <taxon>Cytophagales</taxon>
        <taxon>Spirosomataceae</taxon>
        <taxon>Fibrella</taxon>
    </lineage>
</organism>
<keyword evidence="1" id="KW-0732">Signal</keyword>
<keyword evidence="3" id="KW-1185">Reference proteome</keyword>
<accession>A0ABS3JDX5</accession>
<dbReference type="EMBL" id="JAFMYW010000002">
    <property type="protein sequence ID" value="MBO0948199.1"/>
    <property type="molecule type" value="Genomic_DNA"/>
</dbReference>
<feature type="signal peptide" evidence="1">
    <location>
        <begin position="1"/>
        <end position="29"/>
    </location>
</feature>
<reference evidence="2 3" key="1">
    <citation type="submission" date="2021-03" db="EMBL/GenBank/DDBJ databases">
        <title>Fibrella sp. HMF5405 genome sequencing and assembly.</title>
        <authorList>
            <person name="Kang H."/>
            <person name="Kim H."/>
            <person name="Bae S."/>
            <person name="Joh K."/>
        </authorList>
    </citation>
    <scope>NUCLEOTIDE SEQUENCE [LARGE SCALE GENOMIC DNA]</scope>
    <source>
        <strain evidence="2 3">HMF5405</strain>
    </source>
</reference>
<evidence type="ECO:0000313" key="2">
    <source>
        <dbReference type="EMBL" id="MBO0948199.1"/>
    </source>
</evidence>
<protein>
    <recommendedName>
        <fullName evidence="4">Outer membrane protein beta-barrel domain-containing protein</fullName>
    </recommendedName>
</protein>
<evidence type="ECO:0008006" key="4">
    <source>
        <dbReference type="Google" id="ProtNLM"/>
    </source>
</evidence>
<gene>
    <name evidence="2" type="ORF">J2I46_06380</name>
</gene>